<dbReference type="InterPro" id="IPR000835">
    <property type="entry name" value="HTH_MarR-typ"/>
</dbReference>
<organism evidence="5 6">
    <name type="scientific">Parolsenella catena</name>
    <dbReference type="NCBI Taxonomy" id="2003188"/>
    <lineage>
        <taxon>Bacteria</taxon>
        <taxon>Bacillati</taxon>
        <taxon>Actinomycetota</taxon>
        <taxon>Coriobacteriia</taxon>
        <taxon>Coriobacteriales</taxon>
        <taxon>Atopobiaceae</taxon>
        <taxon>Parolsenella</taxon>
    </lineage>
</organism>
<dbReference type="SMART" id="SM00347">
    <property type="entry name" value="HTH_MARR"/>
    <property type="match status" value="1"/>
</dbReference>
<dbReference type="InterPro" id="IPR036388">
    <property type="entry name" value="WH-like_DNA-bd_sf"/>
</dbReference>
<proteinExistence type="predicted"/>
<dbReference type="OrthoDB" id="3183071at2"/>
<dbReference type="PANTHER" id="PTHR42756">
    <property type="entry name" value="TRANSCRIPTIONAL REGULATOR, MARR"/>
    <property type="match status" value="1"/>
</dbReference>
<keyword evidence="3" id="KW-0804">Transcription</keyword>
<dbReference type="GO" id="GO:0003700">
    <property type="term" value="F:DNA-binding transcription factor activity"/>
    <property type="evidence" value="ECO:0007669"/>
    <property type="project" value="InterPro"/>
</dbReference>
<dbReference type="PANTHER" id="PTHR42756:SF1">
    <property type="entry name" value="TRANSCRIPTIONAL REPRESSOR OF EMRAB OPERON"/>
    <property type="match status" value="1"/>
</dbReference>
<evidence type="ECO:0000313" key="5">
    <source>
        <dbReference type="EMBL" id="BBH50095.1"/>
    </source>
</evidence>
<evidence type="ECO:0000256" key="2">
    <source>
        <dbReference type="ARBA" id="ARBA00023125"/>
    </source>
</evidence>
<dbReference type="Gene3D" id="1.10.10.10">
    <property type="entry name" value="Winged helix-like DNA-binding domain superfamily/Winged helix DNA-binding domain"/>
    <property type="match status" value="1"/>
</dbReference>
<dbReference type="CDD" id="cd00090">
    <property type="entry name" value="HTH_ARSR"/>
    <property type="match status" value="1"/>
</dbReference>
<name>A0A3G9KAK8_9ACTN</name>
<reference evidence="6" key="1">
    <citation type="submission" date="2018-11" db="EMBL/GenBank/DDBJ databases">
        <title>Comparative genomics of Parolsenella catena and Libanicoccus massiliensis: Reclassification of Libanicoccus massiliensis as Parolsenella massiliensis comb. nov.</title>
        <authorList>
            <person name="Sakamoto M."/>
            <person name="Ikeyama N."/>
            <person name="Murakami T."/>
            <person name="Mori H."/>
            <person name="Yuki M."/>
            <person name="Ohkuma M."/>
        </authorList>
    </citation>
    <scope>NUCLEOTIDE SEQUENCE [LARGE SCALE GENOMIC DNA]</scope>
    <source>
        <strain evidence="6">JCM 31932</strain>
    </source>
</reference>
<dbReference type="Proteomes" id="UP000273154">
    <property type="component" value="Chromosome"/>
</dbReference>
<evidence type="ECO:0000256" key="3">
    <source>
        <dbReference type="ARBA" id="ARBA00023163"/>
    </source>
</evidence>
<dbReference type="SUPFAM" id="SSF46785">
    <property type="entry name" value="Winged helix' DNA-binding domain"/>
    <property type="match status" value="1"/>
</dbReference>
<keyword evidence="2" id="KW-0238">DNA-binding</keyword>
<sequence length="155" mass="16634">MASSDHRPTDGERFEEFVGLISSLEKEVQRIRAVECERLGLRGADLMCLYYLGRSDSPLTAAELSRRAGVTRAAVSRSLAQLEEGGLVTVAAADDGRAYRAPVSLTDAGRATMAGVDEAVSRVMSRVDSALKDDARARLYASLASVLECLRGIGR</sequence>
<dbReference type="GO" id="GO:0003677">
    <property type="term" value="F:DNA binding"/>
    <property type="evidence" value="ECO:0007669"/>
    <property type="project" value="UniProtKB-KW"/>
</dbReference>
<evidence type="ECO:0000256" key="1">
    <source>
        <dbReference type="ARBA" id="ARBA00023015"/>
    </source>
</evidence>
<gene>
    <name evidence="5" type="ORF">Pcatena_06820</name>
</gene>
<dbReference type="InterPro" id="IPR011991">
    <property type="entry name" value="ArsR-like_HTH"/>
</dbReference>
<dbReference type="InterPro" id="IPR036390">
    <property type="entry name" value="WH_DNA-bd_sf"/>
</dbReference>
<dbReference type="GeneID" id="88848811"/>
<dbReference type="EMBL" id="AP019367">
    <property type="protein sequence ID" value="BBH50095.1"/>
    <property type="molecule type" value="Genomic_DNA"/>
</dbReference>
<accession>A0A3G9KAK8</accession>
<evidence type="ECO:0000313" key="6">
    <source>
        <dbReference type="Proteomes" id="UP000273154"/>
    </source>
</evidence>
<dbReference type="KEGG" id="pcat:Pcatena_06820"/>
<evidence type="ECO:0000259" key="4">
    <source>
        <dbReference type="PROSITE" id="PS50995"/>
    </source>
</evidence>
<dbReference type="Pfam" id="PF12802">
    <property type="entry name" value="MarR_2"/>
    <property type="match status" value="1"/>
</dbReference>
<keyword evidence="1" id="KW-0805">Transcription regulation</keyword>
<dbReference type="AlphaFoldDB" id="A0A3G9KAK8"/>
<protein>
    <recommendedName>
        <fullName evidence="4">HTH marR-type domain-containing protein</fullName>
    </recommendedName>
</protein>
<dbReference type="PROSITE" id="PS50995">
    <property type="entry name" value="HTH_MARR_2"/>
    <property type="match status" value="1"/>
</dbReference>
<feature type="domain" description="HTH marR-type" evidence="4">
    <location>
        <begin position="14"/>
        <end position="148"/>
    </location>
</feature>
<keyword evidence="6" id="KW-1185">Reference proteome</keyword>
<dbReference type="RefSeq" id="WP_126421645.1">
    <property type="nucleotide sequence ID" value="NZ_AP019367.1"/>
</dbReference>